<sequence>MSATNYGEYGNVSSTVSLSPKESNGGGNVSSLALLPLLLHGGGRMVVKSLGHELQSQAVLVPRGLFNLGPLILEPDFDLGLVEVEFLRQRLPPLLRDVPVGLKLGFQSLQLLGRERLSVSSGLMIRVLHHSDVLLHGVKLKEHQCDGSDAHEDVRKFNNIVEEASVTQTKFPSPHAPPAPPLLSAYRPVPVPVPAASPCLLDCLDEGEEEGDEEEGDEEEVLSLLESRQRLPVCGLAVSGFTFSRPGVWLR</sequence>
<proteinExistence type="predicted"/>
<comment type="caution">
    <text evidence="1">The sequence shown here is derived from an EMBL/GenBank/DDBJ whole genome shotgun (WGS) entry which is preliminary data.</text>
</comment>
<keyword evidence="2" id="KW-1185">Reference proteome</keyword>
<evidence type="ECO:0000313" key="2">
    <source>
        <dbReference type="Proteomes" id="UP000518266"/>
    </source>
</evidence>
<evidence type="ECO:0000313" key="1">
    <source>
        <dbReference type="EMBL" id="KAF3857137.1"/>
    </source>
</evidence>
<dbReference type="EMBL" id="JAAKFY010000005">
    <property type="protein sequence ID" value="KAF3857137.1"/>
    <property type="molecule type" value="Genomic_DNA"/>
</dbReference>
<dbReference type="AlphaFoldDB" id="A0A7J5Z8W1"/>
<reference evidence="1 2" key="1">
    <citation type="submission" date="2020-03" db="EMBL/GenBank/DDBJ databases">
        <title>Dissostichus mawsoni Genome sequencing and assembly.</title>
        <authorList>
            <person name="Park H."/>
        </authorList>
    </citation>
    <scope>NUCLEOTIDE SEQUENCE [LARGE SCALE GENOMIC DNA]</scope>
    <source>
        <strain evidence="1">DM0001</strain>
        <tissue evidence="1">Muscle</tissue>
    </source>
</reference>
<gene>
    <name evidence="1" type="ORF">F7725_008996</name>
</gene>
<name>A0A7J5Z8W1_DISMA</name>
<organism evidence="1 2">
    <name type="scientific">Dissostichus mawsoni</name>
    <name type="common">Antarctic cod</name>
    <dbReference type="NCBI Taxonomy" id="36200"/>
    <lineage>
        <taxon>Eukaryota</taxon>
        <taxon>Metazoa</taxon>
        <taxon>Chordata</taxon>
        <taxon>Craniata</taxon>
        <taxon>Vertebrata</taxon>
        <taxon>Euteleostomi</taxon>
        <taxon>Actinopterygii</taxon>
        <taxon>Neopterygii</taxon>
        <taxon>Teleostei</taxon>
        <taxon>Neoteleostei</taxon>
        <taxon>Acanthomorphata</taxon>
        <taxon>Eupercaria</taxon>
        <taxon>Perciformes</taxon>
        <taxon>Notothenioidei</taxon>
        <taxon>Nototheniidae</taxon>
        <taxon>Dissostichus</taxon>
    </lineage>
</organism>
<protein>
    <submittedName>
        <fullName evidence="1">Uncharacterized protein</fullName>
    </submittedName>
</protein>
<accession>A0A7J5Z8W1</accession>
<dbReference type="Proteomes" id="UP000518266">
    <property type="component" value="Unassembled WGS sequence"/>
</dbReference>